<dbReference type="InterPro" id="IPR023430">
    <property type="entry name" value="Pept_HybD-like_dom_sf"/>
</dbReference>
<dbReference type="PRINTS" id="PR00446">
    <property type="entry name" value="HYDRGNUPTAKE"/>
</dbReference>
<comment type="similarity">
    <text evidence="1">Belongs to the peptidase A31 family.</text>
</comment>
<organism evidence="5 6">
    <name type="scientific">Mesorhizobium australafricanum</name>
    <dbReference type="NCBI Taxonomy" id="3072311"/>
    <lineage>
        <taxon>Bacteria</taxon>
        <taxon>Pseudomonadati</taxon>
        <taxon>Pseudomonadota</taxon>
        <taxon>Alphaproteobacteria</taxon>
        <taxon>Hyphomicrobiales</taxon>
        <taxon>Phyllobacteriaceae</taxon>
        <taxon>Mesorhizobium</taxon>
    </lineage>
</organism>
<dbReference type="GO" id="GO:0008233">
    <property type="term" value="F:peptidase activity"/>
    <property type="evidence" value="ECO:0007669"/>
    <property type="project" value="UniProtKB-KW"/>
</dbReference>
<proteinExistence type="inferred from homology"/>
<sequence length="158" mass="16567">MIAVVGCGNLNRQDDGAGPEVIRVLRAAGLEGPDVKLLDAGTDGMAVMFAARGCRSLILIDAARSGVEAGAIYEAPGHELARPYYPGLNLHDFRWDAALHAGRHIFGAAFPDDVTVFLIEAGQLDLGLGLSVPVAKAALVVAQRIGEIVADRLAAEQR</sequence>
<evidence type="ECO:0000256" key="3">
    <source>
        <dbReference type="ARBA" id="ARBA00022750"/>
    </source>
</evidence>
<dbReference type="PANTHER" id="PTHR30302:SF1">
    <property type="entry name" value="HYDROGENASE 2 MATURATION PROTEASE"/>
    <property type="match status" value="1"/>
</dbReference>
<dbReference type="NCBIfam" id="TIGR00072">
    <property type="entry name" value="hydrog_prot"/>
    <property type="match status" value="1"/>
</dbReference>
<protein>
    <submittedName>
        <fullName evidence="5">Hydrogenase maturation protease</fullName>
    </submittedName>
</protein>
<keyword evidence="2 5" id="KW-0645">Protease</keyword>
<evidence type="ECO:0000256" key="2">
    <source>
        <dbReference type="ARBA" id="ARBA00022670"/>
    </source>
</evidence>
<evidence type="ECO:0000313" key="5">
    <source>
        <dbReference type="EMBL" id="MDX8443090.1"/>
    </source>
</evidence>
<evidence type="ECO:0000313" key="6">
    <source>
        <dbReference type="Proteomes" id="UP001272097"/>
    </source>
</evidence>
<dbReference type="Pfam" id="PF01750">
    <property type="entry name" value="HycI"/>
    <property type="match status" value="1"/>
</dbReference>
<evidence type="ECO:0000256" key="1">
    <source>
        <dbReference type="ARBA" id="ARBA00006814"/>
    </source>
</evidence>
<dbReference type="RefSeq" id="WP_320217087.1">
    <property type="nucleotide sequence ID" value="NZ_JAVIIS010000053.1"/>
</dbReference>
<reference evidence="5 6" key="1">
    <citation type="submission" date="2023-08" db="EMBL/GenBank/DDBJ databases">
        <title>Implementing the SeqCode for naming new Mesorhizobium species isolated from Vachellia karroo root nodules.</title>
        <authorList>
            <person name="Van Lill M."/>
        </authorList>
    </citation>
    <scope>NUCLEOTIDE SEQUENCE [LARGE SCALE GENOMIC DNA]</scope>
    <source>
        <strain evidence="5 6">VK3E</strain>
    </source>
</reference>
<name>A0ABU4X754_9HYPH</name>
<dbReference type="GO" id="GO:0006508">
    <property type="term" value="P:proteolysis"/>
    <property type="evidence" value="ECO:0007669"/>
    <property type="project" value="UniProtKB-KW"/>
</dbReference>
<dbReference type="InterPro" id="IPR000671">
    <property type="entry name" value="Peptidase_A31"/>
</dbReference>
<gene>
    <name evidence="5" type="ORF">RFM51_26315</name>
</gene>
<dbReference type="SUPFAM" id="SSF53163">
    <property type="entry name" value="HybD-like"/>
    <property type="match status" value="1"/>
</dbReference>
<dbReference type="Proteomes" id="UP001272097">
    <property type="component" value="Unassembled WGS sequence"/>
</dbReference>
<dbReference type="Gene3D" id="3.40.50.1450">
    <property type="entry name" value="HybD-like"/>
    <property type="match status" value="1"/>
</dbReference>
<dbReference type="PANTHER" id="PTHR30302">
    <property type="entry name" value="HYDROGENASE 1 MATURATION PROTEASE"/>
    <property type="match status" value="1"/>
</dbReference>
<dbReference type="EMBL" id="JAVIIS010000053">
    <property type="protein sequence ID" value="MDX8443090.1"/>
    <property type="molecule type" value="Genomic_DNA"/>
</dbReference>
<keyword evidence="6" id="KW-1185">Reference proteome</keyword>
<keyword evidence="4" id="KW-0378">Hydrolase</keyword>
<evidence type="ECO:0000256" key="4">
    <source>
        <dbReference type="ARBA" id="ARBA00022801"/>
    </source>
</evidence>
<accession>A0ABU4X754</accession>
<keyword evidence="3" id="KW-0064">Aspartyl protease</keyword>
<comment type="caution">
    <text evidence="5">The sequence shown here is derived from an EMBL/GenBank/DDBJ whole genome shotgun (WGS) entry which is preliminary data.</text>
</comment>